<dbReference type="PANTHER" id="PTHR43877">
    <property type="entry name" value="AMINOALKYLPHOSPHONATE N-ACETYLTRANSFERASE-RELATED-RELATED"/>
    <property type="match status" value="1"/>
</dbReference>
<accession>A0A2P7RLD8</accession>
<evidence type="ECO:0000259" key="3">
    <source>
        <dbReference type="PROSITE" id="PS51186"/>
    </source>
</evidence>
<dbReference type="PANTHER" id="PTHR43877:SF2">
    <property type="entry name" value="AMINOALKYLPHOSPHONATE N-ACETYLTRANSFERASE-RELATED"/>
    <property type="match status" value="1"/>
</dbReference>
<keyword evidence="2" id="KW-0012">Acyltransferase</keyword>
<proteinExistence type="predicted"/>
<organism evidence="4 5">
    <name type="scientific">Kumtagia ephedrae</name>
    <dbReference type="NCBI Taxonomy" id="2116701"/>
    <lineage>
        <taxon>Bacteria</taxon>
        <taxon>Pseudomonadati</taxon>
        <taxon>Pseudomonadota</taxon>
        <taxon>Alphaproteobacteria</taxon>
        <taxon>Hyphomicrobiales</taxon>
        <taxon>Phyllobacteriaceae</taxon>
        <taxon>Kumtagia</taxon>
    </lineage>
</organism>
<dbReference type="PROSITE" id="PS51186">
    <property type="entry name" value="GNAT"/>
    <property type="match status" value="1"/>
</dbReference>
<dbReference type="RefSeq" id="WP_106775474.1">
    <property type="nucleotide sequence ID" value="NZ_PXYK01000045.1"/>
</dbReference>
<evidence type="ECO:0000313" key="4">
    <source>
        <dbReference type="EMBL" id="PSJ51023.1"/>
    </source>
</evidence>
<keyword evidence="5" id="KW-1185">Reference proteome</keyword>
<dbReference type="InterPro" id="IPR050832">
    <property type="entry name" value="Bact_Acetyltransf"/>
</dbReference>
<evidence type="ECO:0000313" key="5">
    <source>
        <dbReference type="Proteomes" id="UP000241229"/>
    </source>
</evidence>
<feature type="domain" description="N-acetyltransferase" evidence="3">
    <location>
        <begin position="3"/>
        <end position="147"/>
    </location>
</feature>
<dbReference type="InterPro" id="IPR000182">
    <property type="entry name" value="GNAT_dom"/>
</dbReference>
<dbReference type="SUPFAM" id="SSF55729">
    <property type="entry name" value="Acyl-CoA N-acyltransferases (Nat)"/>
    <property type="match status" value="1"/>
</dbReference>
<name>A0A2P7RLD8_9HYPH</name>
<reference evidence="4 5" key="1">
    <citation type="submission" date="2018-03" db="EMBL/GenBank/DDBJ databases">
        <title>The draft genome of Mesorhizobium sp. 6GN-30.</title>
        <authorList>
            <person name="Liu L."/>
            <person name="Li L."/>
            <person name="Wang T."/>
            <person name="Zhang X."/>
            <person name="Liang L."/>
        </authorList>
    </citation>
    <scope>NUCLEOTIDE SEQUENCE [LARGE SCALE GENOMIC DNA]</scope>
    <source>
        <strain evidence="4 5">6GN30</strain>
    </source>
</reference>
<dbReference type="Proteomes" id="UP000241229">
    <property type="component" value="Unassembled WGS sequence"/>
</dbReference>
<protein>
    <submittedName>
        <fullName evidence="4">GNAT family N-acetyltransferase</fullName>
    </submittedName>
</protein>
<comment type="caution">
    <text evidence="4">The sequence shown here is derived from an EMBL/GenBank/DDBJ whole genome shotgun (WGS) entry which is preliminary data.</text>
</comment>
<evidence type="ECO:0000256" key="2">
    <source>
        <dbReference type="ARBA" id="ARBA00023315"/>
    </source>
</evidence>
<evidence type="ECO:0000256" key="1">
    <source>
        <dbReference type="ARBA" id="ARBA00022679"/>
    </source>
</evidence>
<dbReference type="AlphaFoldDB" id="A0A2P7RLD8"/>
<dbReference type="GO" id="GO:0016747">
    <property type="term" value="F:acyltransferase activity, transferring groups other than amino-acyl groups"/>
    <property type="evidence" value="ECO:0007669"/>
    <property type="project" value="InterPro"/>
</dbReference>
<keyword evidence="1 4" id="KW-0808">Transferase</keyword>
<dbReference type="EMBL" id="PXYK01000045">
    <property type="protein sequence ID" value="PSJ51023.1"/>
    <property type="molecule type" value="Genomic_DNA"/>
</dbReference>
<gene>
    <name evidence="4" type="ORF">C7I84_27865</name>
</gene>
<sequence length="165" mass="17223">MTLDIRPARASDLDALVAVEDAVFAEDRISRRAFRGLIASRSAEVLVAEEAGRVVGCCVVLSRAGSRRARLYSIAAAPGRSGVGRPLLAAAERAAAAGGAATLRLEVREDNLRAVRLYEASGYRPFGRIDGYYADGAPALRFEKPLAEVAHASPAPPGASAPPPA</sequence>
<dbReference type="OrthoDB" id="9803233at2"/>
<dbReference type="Pfam" id="PF00583">
    <property type="entry name" value="Acetyltransf_1"/>
    <property type="match status" value="1"/>
</dbReference>
<dbReference type="InterPro" id="IPR016181">
    <property type="entry name" value="Acyl_CoA_acyltransferase"/>
</dbReference>
<dbReference type="Gene3D" id="3.40.630.30">
    <property type="match status" value="1"/>
</dbReference>